<keyword evidence="17" id="KW-1185">Reference proteome</keyword>
<dbReference type="Pfam" id="PF00069">
    <property type="entry name" value="Pkinase"/>
    <property type="match status" value="2"/>
</dbReference>
<keyword evidence="6" id="KW-0067">ATP-binding</keyword>
<feature type="compositionally biased region" description="Acidic residues" evidence="12">
    <location>
        <begin position="146"/>
        <end position="163"/>
    </location>
</feature>
<keyword evidence="2" id="KW-0723">Serine/threonine-protein kinase</keyword>
<dbReference type="InterPro" id="IPR046357">
    <property type="entry name" value="PPIase_dom_sf"/>
</dbReference>
<keyword evidence="5" id="KW-0418">Kinase</keyword>
<feature type="compositionally biased region" description="Acidic residues" evidence="12">
    <location>
        <begin position="220"/>
        <end position="254"/>
    </location>
</feature>
<dbReference type="SUPFAM" id="SSF56112">
    <property type="entry name" value="Protein kinase-like (PK-like)"/>
    <property type="match status" value="1"/>
</dbReference>
<dbReference type="EMBL" id="JYKN01002268">
    <property type="protein sequence ID" value="KKK17073.1"/>
    <property type="molecule type" value="Genomic_DNA"/>
</dbReference>
<accession>A0A0F8UBU4</accession>
<feature type="region of interest" description="Disordered" evidence="12">
    <location>
        <begin position="42"/>
        <end position="102"/>
    </location>
</feature>
<dbReference type="Proteomes" id="UP000034947">
    <property type="component" value="Unassembled WGS sequence"/>
</dbReference>
<feature type="compositionally biased region" description="Polar residues" evidence="12">
    <location>
        <begin position="696"/>
        <end position="726"/>
    </location>
</feature>
<dbReference type="GO" id="GO:0004674">
    <property type="term" value="F:protein serine/threonine kinase activity"/>
    <property type="evidence" value="ECO:0007669"/>
    <property type="project" value="UniProtKB-KW"/>
</dbReference>
<feature type="region of interest" description="Disordered" evidence="12">
    <location>
        <begin position="899"/>
        <end position="921"/>
    </location>
</feature>
<evidence type="ECO:0000313" key="17">
    <source>
        <dbReference type="Proteomes" id="UP000034947"/>
    </source>
</evidence>
<evidence type="ECO:0000256" key="10">
    <source>
        <dbReference type="ARBA" id="ARBA00048679"/>
    </source>
</evidence>
<dbReference type="GO" id="GO:0035556">
    <property type="term" value="P:intracellular signal transduction"/>
    <property type="evidence" value="ECO:0007669"/>
    <property type="project" value="TreeGrafter"/>
</dbReference>
<keyword evidence="4" id="KW-0547">Nucleotide-binding</keyword>
<organism evidence="16 17">
    <name type="scientific">Aspergillus ochraceoroseus</name>
    <dbReference type="NCBI Taxonomy" id="138278"/>
    <lineage>
        <taxon>Eukaryota</taxon>
        <taxon>Fungi</taxon>
        <taxon>Dikarya</taxon>
        <taxon>Ascomycota</taxon>
        <taxon>Pezizomycotina</taxon>
        <taxon>Eurotiomycetes</taxon>
        <taxon>Eurotiomycetidae</taxon>
        <taxon>Eurotiales</taxon>
        <taxon>Aspergillaceae</taxon>
        <taxon>Aspergillus</taxon>
        <taxon>Aspergillus subgen. Nidulantes</taxon>
    </lineage>
</organism>
<name>A0A0F8UBU4_9EURO</name>
<dbReference type="Gene3D" id="3.10.50.40">
    <property type="match status" value="1"/>
</dbReference>
<evidence type="ECO:0000256" key="3">
    <source>
        <dbReference type="ARBA" id="ARBA00022679"/>
    </source>
</evidence>
<dbReference type="CDD" id="cd21742">
    <property type="entry name" value="MobB_NDR_LATS-like"/>
    <property type="match status" value="1"/>
</dbReference>
<evidence type="ECO:0000256" key="4">
    <source>
        <dbReference type="ARBA" id="ARBA00022741"/>
    </source>
</evidence>
<evidence type="ECO:0000256" key="5">
    <source>
        <dbReference type="ARBA" id="ARBA00022777"/>
    </source>
</evidence>
<reference evidence="16 17" key="1">
    <citation type="submission" date="2015-02" db="EMBL/GenBank/DDBJ databases">
        <title>Draft Genome Sequences of Two Closely-Related Aflatoxigenic Aspergillus Species Obtained from the Cote d'Ivoire.</title>
        <authorList>
            <person name="Moore G.G."/>
            <person name="Beltz S.B."/>
            <person name="Mack B.M."/>
        </authorList>
    </citation>
    <scope>NUCLEOTIDE SEQUENCE [LARGE SCALE GENOMIC DNA]</scope>
    <source>
        <strain evidence="16 17">SRRC1432</strain>
    </source>
</reference>
<feature type="domain" description="AGC-kinase C-terminal" evidence="15">
    <location>
        <begin position="1274"/>
        <end position="1419"/>
    </location>
</feature>
<evidence type="ECO:0000256" key="1">
    <source>
        <dbReference type="ARBA" id="ARBA00000971"/>
    </source>
</evidence>
<dbReference type="InterPro" id="IPR001179">
    <property type="entry name" value="PPIase_FKBP_dom"/>
</dbReference>
<dbReference type="InterPro" id="IPR041232">
    <property type="entry name" value="NPL"/>
</dbReference>
<dbReference type="PROSITE" id="PS50011">
    <property type="entry name" value="PROTEIN_KINASE_DOM"/>
    <property type="match status" value="1"/>
</dbReference>
<dbReference type="PROSITE" id="PS50059">
    <property type="entry name" value="FKBP_PPIASE"/>
    <property type="match status" value="1"/>
</dbReference>
<dbReference type="GO" id="GO:0106310">
    <property type="term" value="F:protein serine kinase activity"/>
    <property type="evidence" value="ECO:0007669"/>
    <property type="project" value="RHEA"/>
</dbReference>
<feature type="compositionally biased region" description="Acidic residues" evidence="12">
    <location>
        <begin position="68"/>
        <end position="92"/>
    </location>
</feature>
<evidence type="ECO:0000256" key="6">
    <source>
        <dbReference type="ARBA" id="ARBA00022840"/>
    </source>
</evidence>
<dbReference type="InterPro" id="IPR059233">
    <property type="entry name" value="MobB_NdrA/B/Cbk1"/>
</dbReference>
<dbReference type="GO" id="GO:0005524">
    <property type="term" value="F:ATP binding"/>
    <property type="evidence" value="ECO:0007669"/>
    <property type="project" value="UniProtKB-KW"/>
</dbReference>
<gene>
    <name evidence="16" type="ORF">AOCH_003906</name>
</gene>
<dbReference type="EC" id="5.2.1.8" evidence="11"/>
<dbReference type="InterPro" id="IPR050236">
    <property type="entry name" value="Ser_Thr_kinase_AGC"/>
</dbReference>
<dbReference type="GO" id="GO:0003755">
    <property type="term" value="F:peptidyl-prolyl cis-trans isomerase activity"/>
    <property type="evidence" value="ECO:0007669"/>
    <property type="project" value="UniProtKB-KW"/>
</dbReference>
<feature type="compositionally biased region" description="Basic residues" evidence="12">
    <location>
        <begin position="1368"/>
        <end position="1377"/>
    </location>
</feature>
<keyword evidence="8 11" id="KW-0413">Isomerase</keyword>
<dbReference type="PANTHER" id="PTHR24356:SF400">
    <property type="entry name" value="SERINE_THREONINE-PROTEIN KINASE CBK1"/>
    <property type="match status" value="1"/>
</dbReference>
<feature type="region of interest" description="Disordered" evidence="12">
    <location>
        <begin position="500"/>
        <end position="537"/>
    </location>
</feature>
<feature type="compositionally biased region" description="Polar residues" evidence="12">
    <location>
        <begin position="508"/>
        <end position="537"/>
    </location>
</feature>
<feature type="compositionally biased region" description="Basic and acidic residues" evidence="12">
    <location>
        <begin position="1318"/>
        <end position="1344"/>
    </location>
</feature>
<evidence type="ECO:0000313" key="16">
    <source>
        <dbReference type="EMBL" id="KKK17073.1"/>
    </source>
</evidence>
<dbReference type="VEuPathDB" id="FungiDB:P175DRAFT_0557369"/>
<comment type="catalytic activity">
    <reaction evidence="9">
        <text>L-threonyl-[protein] + ATP = O-phospho-L-threonyl-[protein] + ADP + H(+)</text>
        <dbReference type="Rhea" id="RHEA:46608"/>
        <dbReference type="Rhea" id="RHEA-COMP:11060"/>
        <dbReference type="Rhea" id="RHEA-COMP:11605"/>
        <dbReference type="ChEBI" id="CHEBI:15378"/>
        <dbReference type="ChEBI" id="CHEBI:30013"/>
        <dbReference type="ChEBI" id="CHEBI:30616"/>
        <dbReference type="ChEBI" id="CHEBI:61977"/>
        <dbReference type="ChEBI" id="CHEBI:456216"/>
        <dbReference type="EC" id="2.7.11.1"/>
    </reaction>
</comment>
<dbReference type="OrthoDB" id="3638488at2759"/>
<dbReference type="FunFam" id="3.10.50.40:FF:000006">
    <property type="entry name" value="Peptidyl-prolyl cis-trans isomerase"/>
    <property type="match status" value="1"/>
</dbReference>
<evidence type="ECO:0000259" key="15">
    <source>
        <dbReference type="PROSITE" id="PS51285"/>
    </source>
</evidence>
<feature type="region of interest" description="Disordered" evidence="12">
    <location>
        <begin position="140"/>
        <end position="163"/>
    </location>
</feature>
<feature type="compositionally biased region" description="Basic and acidic residues" evidence="12">
    <location>
        <begin position="351"/>
        <end position="365"/>
    </location>
</feature>
<feature type="region of interest" description="Disordered" evidence="12">
    <location>
        <begin position="213"/>
        <end position="367"/>
    </location>
</feature>
<comment type="caution">
    <text evidence="16">The sequence shown here is derived from an EMBL/GenBank/DDBJ whole genome shotgun (WGS) entry which is preliminary data.</text>
</comment>
<keyword evidence="3" id="KW-0808">Transferase</keyword>
<dbReference type="Pfam" id="PF17800">
    <property type="entry name" value="NPL"/>
    <property type="match status" value="1"/>
</dbReference>
<evidence type="ECO:0000256" key="12">
    <source>
        <dbReference type="SAM" id="MobiDB-lite"/>
    </source>
</evidence>
<protein>
    <recommendedName>
        <fullName evidence="11">peptidylprolyl isomerase</fullName>
        <ecNumber evidence="11">5.2.1.8</ecNumber>
    </recommendedName>
</protein>
<dbReference type="SMART" id="SM00133">
    <property type="entry name" value="S_TK_X"/>
    <property type="match status" value="1"/>
</dbReference>
<evidence type="ECO:0000256" key="11">
    <source>
        <dbReference type="PROSITE-ProRule" id="PRU00277"/>
    </source>
</evidence>
<evidence type="ECO:0000256" key="9">
    <source>
        <dbReference type="ARBA" id="ARBA00047899"/>
    </source>
</evidence>
<dbReference type="Gene3D" id="1.10.510.10">
    <property type="entry name" value="Transferase(Phosphotransferase) domain 1"/>
    <property type="match status" value="1"/>
</dbReference>
<sequence>MSAVQPVAVYALRVPAGGVLIPAVPNAAAMFRISMAAIDPDEEPEFGEDATQRPRATLKIVRPPPGLDMDEDSDDDYEDDDEEDDSEDDEEVNGGPSDKEKARKLKALAALKEMEDAMEDDDSDDGEEFDLKAAISKLVKGKAPAFDDDEEDDEAESDEEPELDEMVICTLDPERNCQQPLDITVSENERVFFMATGTHTIYLTGNYVMPLDDGHHHHDDEEDEDEYDLSPDEDELDLDELMGEDDESDDLDDLENPRITEVDSEEEAPKLVDTKQKKKRAAEADESLEDLIANDSKAKAVASGESKKQQKKLKKNNGEAAPVESKSEAKEAKEAKKVQFAKNLEQGPTPSKEKKPAEKAEKTDKATGTLGVKEVKGVTIDDKKLGKGPAATAGNTVAMRYIGKLENGKVFDSNKKGKPFTFKLGKGEVIKGWDIGVAGMAVGSERRITIPPHLAYGKKALPGIPANSKLIFDVKLNTSVPGPSTTRAIVSSMKVLGEDKKSGRKPEYSSSLNDSSFQPSVNVSAGSEGSVSAISREQGSGREKIRIRIQQRSSRLLSLLGIRSYTQASKAANPPSHAGIPYPDVLHPPVAEQSSAVRGSLEPICLDQLETIPRNREQKQLGPQTTDEGVASLGSVDFRRSQSTPVELARLVSLKLSTTFGSATVIRRSHLNLRPNICTAHPQPSNALPVVDLGENSDSSMSQSSKEFPEDSTSTPPTSEGQSGFPMSSDRDGKGGQIAMGEPHLFQSNHSEGTLGLGMESPAPLPSILTVEAAANAKVFFETYFNTLYSGVDGRTQRRYELDQYIISLPLTPEEKIRVKKQWMAQEREYLRQCRVLKSRSHSSPHQETPSLAGFEVIKVLGRGSFGVVRLVREKSVENDQCKADKGELPSFTTMLESAERKTPTGGESESVRSVSPSNHRQTMTGVKKNVFAMKVIRKSVMIRNSQEGHLRAERDFLVASAKSRWIVPLIASFQDNNFLYLVMDYMVGGDFLGLLMRRNMLPEDISRWYVAEMILCIEEAHRLRWIHRDVKPDNFLISASGHLKISDFGLAFDGHWTHDQWYYTYQRHSLVQRLGIQVEGDAEDREEARKATEESTPNIVQEGSLDAEWIHPPASGLLNWRDRNQKRRLARSVVGTSQYMAPEVIRGQPYDGRCDWWSVGIILYECLYGFTPFASEDRHKTKAKINHHLQTLYFPVHRPSDKVVSSEAVDLINYLLQEKEFRLSSVKYKTNDALLSRSARNFFNRPDPSNRNYQGLYVYPDDASDIKAHPFFRGINWEEIHRTCPPFIPKVKNWEDTRYFDDGGYPSDPDDISTDSEGGHPEVGKVSGDDKGGHYAEQDEGKRNNPVFDRNIAPNNDAKDVANSSAKGKKKKRHNEPRRPRDKILRDKRLRKTVVDIRKKGAFLGYTYRRPKGVILALGPERGRPFISRGQLSELYG</sequence>
<feature type="compositionally biased region" description="Polar residues" evidence="12">
    <location>
        <begin position="906"/>
        <end position="921"/>
    </location>
</feature>
<comment type="catalytic activity">
    <reaction evidence="1 11">
        <text>[protein]-peptidylproline (omega=180) = [protein]-peptidylproline (omega=0)</text>
        <dbReference type="Rhea" id="RHEA:16237"/>
        <dbReference type="Rhea" id="RHEA-COMP:10747"/>
        <dbReference type="Rhea" id="RHEA-COMP:10748"/>
        <dbReference type="ChEBI" id="CHEBI:83833"/>
        <dbReference type="ChEBI" id="CHEBI:83834"/>
        <dbReference type="EC" id="5.2.1.8"/>
    </reaction>
</comment>
<feature type="region of interest" description="Disordered" evidence="12">
    <location>
        <begin position="1303"/>
        <end position="1384"/>
    </location>
</feature>
<dbReference type="InterPro" id="IPR000719">
    <property type="entry name" value="Prot_kinase_dom"/>
</dbReference>
<feature type="region of interest" description="Disordered" evidence="12">
    <location>
        <begin position="678"/>
        <end position="740"/>
    </location>
</feature>
<keyword evidence="7 11" id="KW-0697">Rotamase</keyword>
<feature type="compositionally biased region" description="Basic and acidic residues" evidence="12">
    <location>
        <begin position="255"/>
        <end position="275"/>
    </location>
</feature>
<dbReference type="Gene3D" id="3.30.200.20">
    <property type="entry name" value="Phosphorylase Kinase, domain 1"/>
    <property type="match status" value="1"/>
</dbReference>
<comment type="catalytic activity">
    <reaction evidence="10">
        <text>L-seryl-[protein] + ATP = O-phospho-L-seryl-[protein] + ADP + H(+)</text>
        <dbReference type="Rhea" id="RHEA:17989"/>
        <dbReference type="Rhea" id="RHEA-COMP:9863"/>
        <dbReference type="Rhea" id="RHEA-COMP:11604"/>
        <dbReference type="ChEBI" id="CHEBI:15378"/>
        <dbReference type="ChEBI" id="CHEBI:29999"/>
        <dbReference type="ChEBI" id="CHEBI:30616"/>
        <dbReference type="ChEBI" id="CHEBI:83421"/>
        <dbReference type="ChEBI" id="CHEBI:456216"/>
        <dbReference type="EC" id="2.7.11.1"/>
    </reaction>
</comment>
<proteinExistence type="predicted"/>
<feature type="domain" description="Protein kinase" evidence="13">
    <location>
        <begin position="855"/>
        <end position="1236"/>
    </location>
</feature>
<dbReference type="SMART" id="SM00220">
    <property type="entry name" value="S_TKc"/>
    <property type="match status" value="1"/>
</dbReference>
<dbReference type="Pfam" id="PF00254">
    <property type="entry name" value="FKBP_C"/>
    <property type="match status" value="1"/>
</dbReference>
<feature type="compositionally biased region" description="Basic and acidic residues" evidence="12">
    <location>
        <begin position="325"/>
        <end position="337"/>
    </location>
</feature>
<dbReference type="Gene3D" id="2.60.120.340">
    <property type="entry name" value="Nucleoplasmin core domain"/>
    <property type="match status" value="1"/>
</dbReference>
<evidence type="ECO:0000256" key="8">
    <source>
        <dbReference type="ARBA" id="ARBA00023235"/>
    </source>
</evidence>
<dbReference type="InterPro" id="IPR000961">
    <property type="entry name" value="AGC-kinase_C"/>
</dbReference>
<evidence type="ECO:0000256" key="2">
    <source>
        <dbReference type="ARBA" id="ARBA00022527"/>
    </source>
</evidence>
<evidence type="ECO:0000259" key="14">
    <source>
        <dbReference type="PROSITE" id="PS50059"/>
    </source>
</evidence>
<dbReference type="PANTHER" id="PTHR24356">
    <property type="entry name" value="SERINE/THREONINE-PROTEIN KINASE"/>
    <property type="match status" value="1"/>
</dbReference>
<dbReference type="SUPFAM" id="SSF54534">
    <property type="entry name" value="FKBP-like"/>
    <property type="match status" value="1"/>
</dbReference>
<evidence type="ECO:0000256" key="7">
    <source>
        <dbReference type="ARBA" id="ARBA00023110"/>
    </source>
</evidence>
<evidence type="ECO:0000259" key="13">
    <source>
        <dbReference type="PROSITE" id="PS50011"/>
    </source>
</evidence>
<dbReference type="PROSITE" id="PS51285">
    <property type="entry name" value="AGC_KINASE_CTER"/>
    <property type="match status" value="1"/>
</dbReference>
<feature type="domain" description="PPIase FKBP-type" evidence="14">
    <location>
        <begin position="394"/>
        <end position="480"/>
    </location>
</feature>
<dbReference type="InterPro" id="IPR011009">
    <property type="entry name" value="Kinase-like_dom_sf"/>
</dbReference>